<evidence type="ECO:0000313" key="2">
    <source>
        <dbReference type="EMBL" id="QBD77729.1"/>
    </source>
</evidence>
<dbReference type="Gene3D" id="1.10.260.40">
    <property type="entry name" value="lambda repressor-like DNA-binding domains"/>
    <property type="match status" value="1"/>
</dbReference>
<dbReference type="PANTHER" id="PTHR47691">
    <property type="entry name" value="REGULATOR-RELATED"/>
    <property type="match status" value="1"/>
</dbReference>
<sequence length="889" mass="100062">METKRSEKNLMPHATPEGELATPDQLLRLFRVRPRVGCKKKLRQIDMAALVGIETRTLQLWECGERLPSPDNLQRLIGALLAERLLLPGEEEQEAQLLWKTVAQAYEERPGTYRLYPPFDERWFRRLLHDATHMLTAEQGLHQEVQAEKRGEHTGSGVPYTPTNLRPHPTSFLGRGPDLAEIKQLLVHTHFVTLTGAGGCGKTRLAQQVGEDMLDQYTDGVWLVELATLTDAALLPGLIATTLALAEQPRHTLLETLVAVLQHKRMLLILDNCEHLVEACASIAEHLHASCPELSLLITSREALNADDETVWQVAPLAVPARSLQSVTAAQIRHTEAVQLFLARARLLLPHFELTDQNAPTIASICQRLDGIPLALELAAARMNLLSLEQLAERLEDRFHLLTAGRRTALPRHQTLRATLDWSYESLSQKEQQLFRRLSVFAGEWTLEAIETICVWPAMETESVGMTIEPREVLDLLAKLVNKSLVLTVSTAQEAGPHAFRYRLLETMKRYGQEQLEEWRGKSTQEQLLLQKHHARYYMELVEQADRHLRSGARETWLVRLRAAQENLRAALAWSLSLQGELEVGMRIAGMLYWFWLHEGIWSEGRSWLEKLLAQAPRYAEHVPLARAVHGLSVLVWVQGERQQAEHLAREAAALALRSGDDCLFATALRLLVQVELSQGNQKTARKFAEESVRLAREQGDHWNLASSLSVLGTVLQAQEEYLQAEQIYQESLHGFEETGDRWEQTGPLRSLGHLAWMQGKYEQAAHFYTRSIALCQGMRGTWLLTRGLEGLARVVCAQGNFPRAVALLAAAEEQRSALGAVVLPTMRADYNHMLSVLRTSLSSQAFEEAWRFGSSMSAEQSMAYALGDDAISLHGRRLSEDSGEHAHE</sequence>
<dbReference type="SMART" id="SM00530">
    <property type="entry name" value="HTH_XRE"/>
    <property type="match status" value="1"/>
</dbReference>
<dbReference type="InterPro" id="IPR027417">
    <property type="entry name" value="P-loop_NTPase"/>
</dbReference>
<dbReference type="EMBL" id="CP035758">
    <property type="protein sequence ID" value="QBD77729.1"/>
    <property type="molecule type" value="Genomic_DNA"/>
</dbReference>
<gene>
    <name evidence="2" type="ORF">EPA93_17715</name>
</gene>
<organism evidence="2 3">
    <name type="scientific">Ktedonosporobacter rubrisoli</name>
    <dbReference type="NCBI Taxonomy" id="2509675"/>
    <lineage>
        <taxon>Bacteria</taxon>
        <taxon>Bacillati</taxon>
        <taxon>Chloroflexota</taxon>
        <taxon>Ktedonobacteria</taxon>
        <taxon>Ktedonobacterales</taxon>
        <taxon>Ktedonosporobacteraceae</taxon>
        <taxon>Ktedonosporobacter</taxon>
    </lineage>
</organism>
<dbReference type="Gene3D" id="1.10.10.10">
    <property type="entry name" value="Winged helix-like DNA-binding domain superfamily/Winged helix DNA-binding domain"/>
    <property type="match status" value="1"/>
</dbReference>
<dbReference type="Pfam" id="PF00931">
    <property type="entry name" value="NB-ARC"/>
    <property type="match status" value="1"/>
</dbReference>
<evidence type="ECO:0000259" key="1">
    <source>
        <dbReference type="PROSITE" id="PS50943"/>
    </source>
</evidence>
<dbReference type="AlphaFoldDB" id="A0A4P6JQM5"/>
<keyword evidence="3" id="KW-1185">Reference proteome</keyword>
<dbReference type="PANTHER" id="PTHR47691:SF3">
    <property type="entry name" value="HTH-TYPE TRANSCRIPTIONAL REGULATOR RV0890C-RELATED"/>
    <property type="match status" value="1"/>
</dbReference>
<dbReference type="InterPro" id="IPR011990">
    <property type="entry name" value="TPR-like_helical_dom_sf"/>
</dbReference>
<dbReference type="GO" id="GO:0003677">
    <property type="term" value="F:DNA binding"/>
    <property type="evidence" value="ECO:0007669"/>
    <property type="project" value="InterPro"/>
</dbReference>
<dbReference type="KEGG" id="kbs:EPA93_17715"/>
<name>A0A4P6JQM5_KTERU</name>
<dbReference type="InterPro" id="IPR019734">
    <property type="entry name" value="TPR_rpt"/>
</dbReference>
<dbReference type="PRINTS" id="PR00364">
    <property type="entry name" value="DISEASERSIST"/>
</dbReference>
<dbReference type="Pfam" id="PF13424">
    <property type="entry name" value="TPR_12"/>
    <property type="match status" value="1"/>
</dbReference>
<dbReference type="SUPFAM" id="SSF47413">
    <property type="entry name" value="lambda repressor-like DNA-binding domains"/>
    <property type="match status" value="1"/>
</dbReference>
<dbReference type="GO" id="GO:0043531">
    <property type="term" value="F:ADP binding"/>
    <property type="evidence" value="ECO:0007669"/>
    <property type="project" value="InterPro"/>
</dbReference>
<dbReference type="Proteomes" id="UP000290365">
    <property type="component" value="Chromosome"/>
</dbReference>
<dbReference type="InterPro" id="IPR002182">
    <property type="entry name" value="NB-ARC"/>
</dbReference>
<protein>
    <submittedName>
        <fullName evidence="2">XRE family transcriptional regulator</fullName>
    </submittedName>
</protein>
<dbReference type="OrthoDB" id="135464at2"/>
<accession>A0A4P6JQM5</accession>
<proteinExistence type="predicted"/>
<dbReference type="SUPFAM" id="SSF52540">
    <property type="entry name" value="P-loop containing nucleoside triphosphate hydrolases"/>
    <property type="match status" value="1"/>
</dbReference>
<dbReference type="InterPro" id="IPR010982">
    <property type="entry name" value="Lambda_DNA-bd_dom_sf"/>
</dbReference>
<dbReference type="Gene3D" id="1.25.40.10">
    <property type="entry name" value="Tetratricopeptide repeat domain"/>
    <property type="match status" value="1"/>
</dbReference>
<dbReference type="InterPro" id="IPR001387">
    <property type="entry name" value="Cro/C1-type_HTH"/>
</dbReference>
<dbReference type="SMART" id="SM00028">
    <property type="entry name" value="TPR"/>
    <property type="match status" value="4"/>
</dbReference>
<evidence type="ECO:0000313" key="3">
    <source>
        <dbReference type="Proteomes" id="UP000290365"/>
    </source>
</evidence>
<dbReference type="SUPFAM" id="SSF48452">
    <property type="entry name" value="TPR-like"/>
    <property type="match status" value="1"/>
</dbReference>
<feature type="domain" description="HTH cro/C1-type" evidence="1">
    <location>
        <begin position="39"/>
        <end position="86"/>
    </location>
</feature>
<reference evidence="2 3" key="1">
    <citation type="submission" date="2019-01" db="EMBL/GenBank/DDBJ databases">
        <title>Ktedonosporobacter rubrisoli SCAWS-G2.</title>
        <authorList>
            <person name="Huang Y."/>
            <person name="Yan B."/>
        </authorList>
    </citation>
    <scope>NUCLEOTIDE SEQUENCE [LARGE SCALE GENOMIC DNA]</scope>
    <source>
        <strain evidence="2 3">SCAWS-G2</strain>
    </source>
</reference>
<dbReference type="PROSITE" id="PS50943">
    <property type="entry name" value="HTH_CROC1"/>
    <property type="match status" value="1"/>
</dbReference>
<dbReference type="CDD" id="cd00093">
    <property type="entry name" value="HTH_XRE"/>
    <property type="match status" value="1"/>
</dbReference>
<dbReference type="InterPro" id="IPR036388">
    <property type="entry name" value="WH-like_DNA-bd_sf"/>
</dbReference>
<dbReference type="Gene3D" id="3.40.50.300">
    <property type="entry name" value="P-loop containing nucleotide triphosphate hydrolases"/>
    <property type="match status" value="1"/>
</dbReference>